<feature type="site" description="Interaction with tRNA" evidence="10">
    <location>
        <position position="327"/>
    </location>
</feature>
<comment type="catalytic activity">
    <reaction evidence="9 10">
        <text>S-sulfanyl-L-cysteinyl-[protein] + uridine(34) in tRNA + AH2 + ATP = 2-thiouridine(34) in tRNA + L-cysteinyl-[protein] + A + AMP + diphosphate + H(+)</text>
        <dbReference type="Rhea" id="RHEA:47032"/>
        <dbReference type="Rhea" id="RHEA-COMP:10131"/>
        <dbReference type="Rhea" id="RHEA-COMP:11726"/>
        <dbReference type="Rhea" id="RHEA-COMP:11727"/>
        <dbReference type="Rhea" id="RHEA-COMP:11728"/>
        <dbReference type="ChEBI" id="CHEBI:13193"/>
        <dbReference type="ChEBI" id="CHEBI:15378"/>
        <dbReference type="ChEBI" id="CHEBI:17499"/>
        <dbReference type="ChEBI" id="CHEBI:29950"/>
        <dbReference type="ChEBI" id="CHEBI:30616"/>
        <dbReference type="ChEBI" id="CHEBI:33019"/>
        <dbReference type="ChEBI" id="CHEBI:61963"/>
        <dbReference type="ChEBI" id="CHEBI:65315"/>
        <dbReference type="ChEBI" id="CHEBI:87170"/>
        <dbReference type="ChEBI" id="CHEBI:456215"/>
        <dbReference type="EC" id="2.8.1.13"/>
    </reaction>
</comment>
<dbReference type="eggNOG" id="COG0482">
    <property type="taxonomic scope" value="Bacteria"/>
</dbReference>
<keyword evidence="4 10" id="KW-0819">tRNA processing</keyword>
<evidence type="ECO:0000256" key="5">
    <source>
        <dbReference type="ARBA" id="ARBA00022741"/>
    </source>
</evidence>
<dbReference type="AlphaFoldDB" id="A0A073ITC1"/>
<keyword evidence="8" id="KW-1015">Disulfide bond</keyword>
<gene>
    <name evidence="10" type="primary">mnmA</name>
    <name evidence="13" type="ORF">EH55_01190</name>
</gene>
<comment type="caution">
    <text evidence="13">The sequence shown here is derived from an EMBL/GenBank/DDBJ whole genome shotgun (WGS) entry which is preliminary data.</text>
</comment>
<dbReference type="Pfam" id="PF20259">
    <property type="entry name" value="tRNA_Me_trans_M"/>
    <property type="match status" value="1"/>
</dbReference>
<dbReference type="InterPro" id="IPR004506">
    <property type="entry name" value="MnmA-like"/>
</dbReference>
<evidence type="ECO:0000256" key="6">
    <source>
        <dbReference type="ARBA" id="ARBA00022840"/>
    </source>
</evidence>
<dbReference type="Gene3D" id="3.40.50.620">
    <property type="entry name" value="HUPs"/>
    <property type="match status" value="1"/>
</dbReference>
<feature type="active site" description="Nucleophile" evidence="10">
    <location>
        <position position="90"/>
    </location>
</feature>
<dbReference type="GO" id="GO:0000049">
    <property type="term" value="F:tRNA binding"/>
    <property type="evidence" value="ECO:0007669"/>
    <property type="project" value="UniProtKB-KW"/>
</dbReference>
<feature type="domain" description="tRNA-specific 2-thiouridylase MnmA-like central" evidence="12">
    <location>
        <begin position="198"/>
        <end position="260"/>
    </location>
</feature>
<dbReference type="InterPro" id="IPR046885">
    <property type="entry name" value="MnmA-like_C"/>
</dbReference>
<evidence type="ECO:0000256" key="2">
    <source>
        <dbReference type="ARBA" id="ARBA00022555"/>
    </source>
</evidence>
<dbReference type="GO" id="GO:0005524">
    <property type="term" value="F:ATP binding"/>
    <property type="evidence" value="ECO:0007669"/>
    <property type="project" value="UniProtKB-KW"/>
</dbReference>
<evidence type="ECO:0000259" key="11">
    <source>
        <dbReference type="Pfam" id="PF20258"/>
    </source>
</evidence>
<dbReference type="FunFam" id="2.40.30.10:FF:000023">
    <property type="entry name" value="tRNA-specific 2-thiouridylase MnmA"/>
    <property type="match status" value="1"/>
</dbReference>
<name>A0A073ITC1_9BACT</name>
<feature type="region of interest" description="Interaction with tRNA" evidence="10">
    <location>
        <begin position="138"/>
        <end position="140"/>
    </location>
</feature>
<organism evidence="13 14">
    <name type="scientific">Synergistes jonesii</name>
    <dbReference type="NCBI Taxonomy" id="2754"/>
    <lineage>
        <taxon>Bacteria</taxon>
        <taxon>Thermotogati</taxon>
        <taxon>Synergistota</taxon>
        <taxon>Synergistia</taxon>
        <taxon>Synergistales</taxon>
        <taxon>Synergistaceae</taxon>
        <taxon>Synergistes</taxon>
    </lineage>
</organism>
<keyword evidence="14" id="KW-1185">Reference proteome</keyword>
<comment type="caution">
    <text evidence="10">Lacks conserved residue(s) required for the propagation of feature annotation.</text>
</comment>
<keyword evidence="5 10" id="KW-0547">Nucleotide-binding</keyword>
<dbReference type="GeneID" id="90983157"/>
<keyword evidence="1 10" id="KW-0963">Cytoplasm</keyword>
<dbReference type="HAMAP" id="MF_00144">
    <property type="entry name" value="tRNA_thiouridyl_MnmA"/>
    <property type="match status" value="1"/>
</dbReference>
<evidence type="ECO:0000313" key="13">
    <source>
        <dbReference type="EMBL" id="KEJ92825.1"/>
    </source>
</evidence>
<feature type="binding site" evidence="10">
    <location>
        <position position="114"/>
    </location>
    <ligand>
        <name>ATP</name>
        <dbReference type="ChEBI" id="CHEBI:30616"/>
    </ligand>
</feature>
<dbReference type="NCBIfam" id="TIGR00420">
    <property type="entry name" value="trmU"/>
    <property type="match status" value="1"/>
</dbReference>
<evidence type="ECO:0000256" key="3">
    <source>
        <dbReference type="ARBA" id="ARBA00022679"/>
    </source>
</evidence>
<evidence type="ECO:0000256" key="9">
    <source>
        <dbReference type="ARBA" id="ARBA00051542"/>
    </source>
</evidence>
<evidence type="ECO:0000259" key="12">
    <source>
        <dbReference type="Pfam" id="PF20259"/>
    </source>
</evidence>
<dbReference type="Gene3D" id="2.40.30.10">
    <property type="entry name" value="Translation factors"/>
    <property type="match status" value="1"/>
</dbReference>
<dbReference type="GO" id="GO:0005737">
    <property type="term" value="C:cytoplasm"/>
    <property type="evidence" value="ECO:0007669"/>
    <property type="project" value="UniProtKB-SubCell"/>
</dbReference>
<dbReference type="Pfam" id="PF03054">
    <property type="entry name" value="tRNA_Me_trans"/>
    <property type="match status" value="1"/>
</dbReference>
<proteinExistence type="inferred from homology"/>
<dbReference type="SUPFAM" id="SSF52402">
    <property type="entry name" value="Adenine nucleotide alpha hydrolases-like"/>
    <property type="match status" value="1"/>
</dbReference>
<evidence type="ECO:0000313" key="14">
    <source>
        <dbReference type="Proteomes" id="UP000027665"/>
    </source>
</evidence>
<dbReference type="Proteomes" id="UP000027665">
    <property type="component" value="Unassembled WGS sequence"/>
</dbReference>
<feature type="active site" description="Cysteine persulfide intermediate" evidence="10">
    <location>
        <position position="188"/>
    </location>
</feature>
<dbReference type="PANTHER" id="PTHR11933:SF5">
    <property type="entry name" value="MITOCHONDRIAL TRNA-SPECIFIC 2-THIOURIDYLASE 1"/>
    <property type="match status" value="1"/>
</dbReference>
<feature type="binding site" evidence="10">
    <location>
        <position position="34"/>
    </location>
    <ligand>
        <name>ATP</name>
        <dbReference type="ChEBI" id="CHEBI:30616"/>
    </ligand>
</feature>
<reference evidence="13 14" key="1">
    <citation type="submission" date="2014-04" db="EMBL/GenBank/DDBJ databases">
        <title>Draft Genome Sequence of Synergistes jonesii.</title>
        <authorList>
            <person name="Coil D.A."/>
            <person name="Eisen J.A."/>
            <person name="Holland-Moritz H.E."/>
        </authorList>
    </citation>
    <scope>NUCLEOTIDE SEQUENCE [LARGE SCALE GENOMIC DNA]</scope>
    <source>
        <strain evidence="13 14">78-1</strain>
    </source>
</reference>
<dbReference type="Gene3D" id="2.30.30.280">
    <property type="entry name" value="Adenine nucleotide alpha hydrolases-like domains"/>
    <property type="match status" value="1"/>
</dbReference>
<dbReference type="InterPro" id="IPR046884">
    <property type="entry name" value="MnmA-like_central"/>
</dbReference>
<dbReference type="CDD" id="cd01998">
    <property type="entry name" value="MnmA_TRMU-like"/>
    <property type="match status" value="1"/>
</dbReference>
<evidence type="ECO:0000256" key="10">
    <source>
        <dbReference type="HAMAP-Rule" id="MF_00144"/>
    </source>
</evidence>
<keyword evidence="2 10" id="KW-0820">tRNA-binding</keyword>
<dbReference type="EC" id="2.8.1.13" evidence="10"/>
<dbReference type="GO" id="GO:0002143">
    <property type="term" value="P:tRNA wobble position uridine thiolation"/>
    <property type="evidence" value="ECO:0007669"/>
    <property type="project" value="TreeGrafter"/>
</dbReference>
<evidence type="ECO:0000256" key="1">
    <source>
        <dbReference type="ARBA" id="ARBA00022490"/>
    </source>
</evidence>
<feature type="binding site" evidence="10">
    <location>
        <begin position="8"/>
        <end position="15"/>
    </location>
    <ligand>
        <name>ATP</name>
        <dbReference type="ChEBI" id="CHEBI:30616"/>
    </ligand>
</feature>
<sequence>MNGKTLVAMSGGVDSSVAALLIKEGGAFCGGAAMRLFAAEGGCEDARRVALRMGIPFYIFDLTDEFSGAVIDDFIAAYRRGATPNPCVVCNRLMKFGIFFERAGELGYDLMATGHYAQIFFDSGARRWGLKKGADESRDQSYVLYSLTQKQLSRTLFPLGALTKAQVREIALANSFDNAKKRESQDICFVPDGDYASFIERRTGEPFRCGNFVDASGRVLGRHRGVERYTIGQRRGLGLSLREPLYVCAKRAEENVVLLGRDEELYSKSFTASKINLIACERITAPLRVKVKIRYRAREERATVEQISDDGIHVEFDEPQRAVTPGQAAVLYDGECVVGGGTID</sequence>
<comment type="function">
    <text evidence="10">Catalyzes the 2-thiolation of uridine at the wobble position (U34) of tRNA, leading to the formation of s(2)U34.</text>
</comment>
<keyword evidence="3 10" id="KW-0808">Transferase</keyword>
<keyword evidence="6 10" id="KW-0067">ATP-binding</keyword>
<dbReference type="InterPro" id="IPR014729">
    <property type="entry name" value="Rossmann-like_a/b/a_fold"/>
</dbReference>
<dbReference type="InterPro" id="IPR023382">
    <property type="entry name" value="MnmA-like_central_sf"/>
</dbReference>
<feature type="domain" description="tRNA-specific 2-thiouridylase MnmA-like C-terminal" evidence="11">
    <location>
        <begin position="268"/>
        <end position="343"/>
    </location>
</feature>
<dbReference type="PANTHER" id="PTHR11933">
    <property type="entry name" value="TRNA 5-METHYLAMINOMETHYL-2-THIOURIDYLATE -METHYLTRANSFERASE"/>
    <property type="match status" value="1"/>
</dbReference>
<accession>A0A073ITC1</accession>
<dbReference type="GO" id="GO:0103016">
    <property type="term" value="F:tRNA-uridine 2-sulfurtransferase activity"/>
    <property type="evidence" value="ECO:0007669"/>
    <property type="project" value="UniProtKB-EC"/>
</dbReference>
<comment type="similarity">
    <text evidence="10">Belongs to the MnmA/TRMU family.</text>
</comment>
<evidence type="ECO:0000256" key="4">
    <source>
        <dbReference type="ARBA" id="ARBA00022694"/>
    </source>
</evidence>
<protein>
    <recommendedName>
        <fullName evidence="10">tRNA-specific 2-thiouridylase MnmA</fullName>
        <ecNumber evidence="10">2.8.1.13</ecNumber>
    </recommendedName>
</protein>
<dbReference type="EMBL" id="JMKI01000016">
    <property type="protein sequence ID" value="KEJ92825.1"/>
    <property type="molecule type" value="Genomic_DNA"/>
</dbReference>
<dbReference type="STRING" id="2754.EH55_01190"/>
<dbReference type="RefSeq" id="WP_236617071.1">
    <property type="nucleotide sequence ID" value="NZ_JAWRIX010000056.1"/>
</dbReference>
<comment type="subcellular location">
    <subcellularLocation>
        <location evidence="10">Cytoplasm</location>
    </subcellularLocation>
</comment>
<evidence type="ECO:0000256" key="8">
    <source>
        <dbReference type="ARBA" id="ARBA00023157"/>
    </source>
</evidence>
<feature type="site" description="Interaction with tRNA" evidence="10">
    <location>
        <position position="115"/>
    </location>
</feature>
<dbReference type="NCBIfam" id="NF001138">
    <property type="entry name" value="PRK00143.1"/>
    <property type="match status" value="1"/>
</dbReference>
<dbReference type="Pfam" id="PF20258">
    <property type="entry name" value="tRNA_Me_trans_C"/>
    <property type="match status" value="1"/>
</dbReference>
<evidence type="ECO:0000256" key="7">
    <source>
        <dbReference type="ARBA" id="ARBA00022884"/>
    </source>
</evidence>
<keyword evidence="7 10" id="KW-0694">RNA-binding</keyword>
<feature type="region of interest" description="Interaction with tRNA" evidence="10">
    <location>
        <begin position="294"/>
        <end position="295"/>
    </location>
</feature>